<sequence>MLFLSRLLNWRPWRAAERVVFDQHAISHTPRRGAVTRFDWADLDAIDIETTDQGPFVDDVFWLLSGPKGLCRISNAAEGMQALRRALQALPGFDHDVAIMAMAMAANARFPCWRRAEP</sequence>
<evidence type="ECO:0000313" key="1">
    <source>
        <dbReference type="EMBL" id="MFC4489884.1"/>
    </source>
</evidence>
<protein>
    <submittedName>
        <fullName evidence="1">Uncharacterized protein</fullName>
    </submittedName>
</protein>
<dbReference type="RefSeq" id="WP_231462494.1">
    <property type="nucleotide sequence ID" value="NZ_JAJOHW010000073.1"/>
</dbReference>
<reference evidence="2" key="1">
    <citation type="journal article" date="2019" name="Int. J. Syst. Evol. Microbiol.">
        <title>The Global Catalogue of Microorganisms (GCM) 10K type strain sequencing project: providing services to taxonomists for standard genome sequencing and annotation.</title>
        <authorList>
            <consortium name="The Broad Institute Genomics Platform"/>
            <consortium name="The Broad Institute Genome Sequencing Center for Infectious Disease"/>
            <person name="Wu L."/>
            <person name="Ma J."/>
        </authorList>
    </citation>
    <scope>NUCLEOTIDE SEQUENCE [LARGE SCALE GENOMIC DNA]</scope>
    <source>
        <strain evidence="2">CGMCC 4.7608</strain>
    </source>
</reference>
<keyword evidence="2" id="KW-1185">Reference proteome</keyword>
<accession>A0ABV8ZQ85</accession>
<proteinExistence type="predicted"/>
<name>A0ABV8ZQ85_9NEIS</name>
<organism evidence="1 2">
    <name type="scientific">Chromobacterium aquaticum</name>
    <dbReference type="NCBI Taxonomy" id="467180"/>
    <lineage>
        <taxon>Bacteria</taxon>
        <taxon>Pseudomonadati</taxon>
        <taxon>Pseudomonadota</taxon>
        <taxon>Betaproteobacteria</taxon>
        <taxon>Neisseriales</taxon>
        <taxon>Chromobacteriaceae</taxon>
        <taxon>Chromobacterium</taxon>
    </lineage>
</organism>
<comment type="caution">
    <text evidence="1">The sequence shown here is derived from an EMBL/GenBank/DDBJ whole genome shotgun (WGS) entry which is preliminary data.</text>
</comment>
<evidence type="ECO:0000313" key="2">
    <source>
        <dbReference type="Proteomes" id="UP001595999"/>
    </source>
</evidence>
<gene>
    <name evidence="1" type="ORF">ACFO0R_09655</name>
</gene>
<dbReference type="Proteomes" id="UP001595999">
    <property type="component" value="Unassembled WGS sequence"/>
</dbReference>
<dbReference type="EMBL" id="JBHSEK010000005">
    <property type="protein sequence ID" value="MFC4489884.1"/>
    <property type="molecule type" value="Genomic_DNA"/>
</dbReference>